<reference evidence="3 4" key="1">
    <citation type="journal article" date="2016" name="Sci. Rep.">
        <title>Metabolic traits of an uncultured archaeal lineage -MSBL1- from brine pools of the Red Sea.</title>
        <authorList>
            <person name="Mwirichia R."/>
            <person name="Alam I."/>
            <person name="Rashid M."/>
            <person name="Vinu M."/>
            <person name="Ba-Alawi W."/>
            <person name="Anthony Kamau A."/>
            <person name="Kamanda Ngugi D."/>
            <person name="Goker M."/>
            <person name="Klenk H.P."/>
            <person name="Bajic V."/>
            <person name="Stingl U."/>
        </authorList>
    </citation>
    <scope>NUCLEOTIDE SEQUENCE [LARGE SCALE GENOMIC DNA]</scope>
    <source>
        <strain evidence="3">SCGC-AAA259D18</strain>
    </source>
</reference>
<comment type="catalytic activity">
    <reaction evidence="1">
        <text>6-hydroxymethyl-7,8-dihydropterin + ATP = (7,8-dihydropterin-6-yl)methyl diphosphate + AMP + H(+)</text>
        <dbReference type="Rhea" id="RHEA:11412"/>
        <dbReference type="ChEBI" id="CHEBI:15378"/>
        <dbReference type="ChEBI" id="CHEBI:30616"/>
        <dbReference type="ChEBI" id="CHEBI:44841"/>
        <dbReference type="ChEBI" id="CHEBI:72950"/>
        <dbReference type="ChEBI" id="CHEBI:456215"/>
        <dbReference type="EC" id="2.7.6.3"/>
    </reaction>
</comment>
<keyword evidence="1" id="KW-0460">Magnesium</keyword>
<proteinExistence type="inferred from homology"/>
<dbReference type="InterPro" id="IPR002826">
    <property type="entry name" value="MptE-like"/>
</dbReference>
<dbReference type="GO" id="GO:0005524">
    <property type="term" value="F:ATP binding"/>
    <property type="evidence" value="ECO:0007669"/>
    <property type="project" value="UniProtKB-UniRule"/>
</dbReference>
<dbReference type="GO" id="GO:0016301">
    <property type="term" value="F:kinase activity"/>
    <property type="evidence" value="ECO:0007669"/>
    <property type="project" value="UniProtKB-KW"/>
</dbReference>
<keyword evidence="4" id="KW-1185">Reference proteome</keyword>
<comment type="function">
    <text evidence="1">Catalyzes the transfer of diphosphate from ATP to 6-hydroxymethyl-7,8-dihydropterin (6-HMD), leading to 6-hydroxymethyl-7,8-dihydropterin diphosphate (6-HMDP).</text>
</comment>
<keyword evidence="1" id="KW-0808">Transferase</keyword>
<keyword evidence="1" id="KW-0547">Nucleotide-binding</keyword>
<dbReference type="PANTHER" id="PTHR39648:SF1">
    <property type="entry name" value="6-HYDROXYMETHYL-7,8-DIHYDROPTERIN PYROPHOSPHOKINASE"/>
    <property type="match status" value="1"/>
</dbReference>
<protein>
    <recommendedName>
        <fullName evidence="1">6-hydroxymethyl-7,8-dihydropterin pyrophosphokinase</fullName>
        <shortName evidence="1">HPPK</shortName>
        <ecNumber evidence="1">2.7.6.3</ecNumber>
    </recommendedName>
    <alternativeName>
        <fullName evidence="1">2-amino-4-hydroxy-6-hydroxymethyldihydropteridine pyrophosphokinase</fullName>
    </alternativeName>
    <alternativeName>
        <fullName evidence="1">6-hydroxymethyl-7,8-dihydropterin diphosphokinase</fullName>
        <shortName evidence="1">6-HMPDK</shortName>
    </alternativeName>
    <alternativeName>
        <fullName evidence="1">7,8-dihydro-6-hydroxymethylpterin diphosphokinase</fullName>
    </alternativeName>
    <alternativeName>
        <fullName evidence="1">7,8-dihydro-6-hydroxymethylpterin pyrophosphokinase</fullName>
        <shortName evidence="1">PPPK</shortName>
    </alternativeName>
</protein>
<dbReference type="GO" id="GO:0000287">
    <property type="term" value="F:magnesium ion binding"/>
    <property type="evidence" value="ECO:0007669"/>
    <property type="project" value="UniProtKB-UniRule"/>
</dbReference>
<gene>
    <name evidence="1" type="primary">mptE</name>
    <name evidence="3" type="ORF">AKJ63_00365</name>
</gene>
<evidence type="ECO:0000313" key="3">
    <source>
        <dbReference type="EMBL" id="KXA91925.1"/>
    </source>
</evidence>
<dbReference type="GO" id="GO:0003848">
    <property type="term" value="F:2-amino-4-hydroxy-6-hydroxymethyldihydropteridine diphosphokinase activity"/>
    <property type="evidence" value="ECO:0007669"/>
    <property type="project" value="UniProtKB-UniRule"/>
</dbReference>
<dbReference type="Proteomes" id="UP000070195">
    <property type="component" value="Unassembled WGS sequence"/>
</dbReference>
<dbReference type="EMBL" id="LHXM01000005">
    <property type="protein sequence ID" value="KXA91925.1"/>
    <property type="molecule type" value="Genomic_DNA"/>
</dbReference>
<dbReference type="HAMAP" id="MF_02131">
    <property type="entry name" value="HMPDK_arch"/>
    <property type="match status" value="1"/>
</dbReference>
<comment type="cofactor">
    <cofactor evidence="1">
        <name>Mg(2+)</name>
        <dbReference type="ChEBI" id="CHEBI:18420"/>
    </cofactor>
</comment>
<organism evidence="3 4">
    <name type="scientific">candidate division MSBL1 archaeon SCGC-AAA259D18</name>
    <dbReference type="NCBI Taxonomy" id="1698262"/>
    <lineage>
        <taxon>Archaea</taxon>
        <taxon>Methanobacteriati</taxon>
        <taxon>Methanobacteriota</taxon>
        <taxon>candidate division MSBL1</taxon>
    </lineage>
</organism>
<dbReference type="AlphaFoldDB" id="A0A133UCK3"/>
<evidence type="ECO:0000259" key="2">
    <source>
        <dbReference type="Pfam" id="PF01973"/>
    </source>
</evidence>
<sequence>MDWETWRPKYESIVERLDIDSEMDRCSAEVLHDILEKTDPSELERQISGNECVIFGAGPSLEEDLERMSRVGWLDKVLVSADGATSAVMEYEIPTVIVTDLDGELADQIEAWRRGAWMVVHAHGDNLEEVRRVVPKLEERVLGTIQVDKPGQLPNFGGFTDGDRAAFMLHELGASRIYLAGMDLGAEIGKYSGRTERGSKLIKLEICRDLLSWLADEFEAELVNVTAGGEEIPGVPRGEIS</sequence>
<accession>A0A133UCK3</accession>
<dbReference type="Pfam" id="PF01973">
    <property type="entry name" value="MptE-like"/>
    <property type="match status" value="1"/>
</dbReference>
<evidence type="ECO:0000256" key="1">
    <source>
        <dbReference type="HAMAP-Rule" id="MF_02131"/>
    </source>
</evidence>
<feature type="domain" description="6-hydroxymethylpterin diphosphokinase MptE-like" evidence="2">
    <location>
        <begin position="32"/>
        <end position="186"/>
    </location>
</feature>
<comment type="similarity">
    <text evidence="1">Belongs to the archaeal 6-HMPDK family.</text>
</comment>
<keyword evidence="1" id="KW-0067">ATP-binding</keyword>
<comment type="caution">
    <text evidence="3">The sequence shown here is derived from an EMBL/GenBank/DDBJ whole genome shotgun (WGS) entry which is preliminary data.</text>
</comment>
<dbReference type="EC" id="2.7.6.3" evidence="1"/>
<keyword evidence="1" id="KW-0418">Kinase</keyword>
<name>A0A133UCK3_9EURY</name>
<dbReference type="PATRIC" id="fig|1698262.3.peg.386"/>
<dbReference type="PANTHER" id="PTHR39648">
    <property type="entry name" value="6-HYDROXYMETHYL-7,8-DIHYDROPTERIN PYROPHOSPHOKINASE"/>
    <property type="match status" value="1"/>
</dbReference>
<dbReference type="InterPro" id="IPR027510">
    <property type="entry name" value="HMPDK_MptE"/>
</dbReference>
<evidence type="ECO:0000313" key="4">
    <source>
        <dbReference type="Proteomes" id="UP000070195"/>
    </source>
</evidence>